<evidence type="ECO:0000313" key="4">
    <source>
        <dbReference type="Proteomes" id="UP000266915"/>
    </source>
</evidence>
<dbReference type="EMBL" id="RKHL01000001">
    <property type="protein sequence ID" value="ROR80047.1"/>
    <property type="molecule type" value="Genomic_DNA"/>
</dbReference>
<protein>
    <submittedName>
        <fullName evidence="3">Uncharacterized protein DUF4935</fullName>
    </submittedName>
</protein>
<dbReference type="RefSeq" id="WP_085511618.1">
    <property type="nucleotide sequence ID" value="NZ_FXAP01000002.1"/>
</dbReference>
<proteinExistence type="predicted"/>
<gene>
    <name evidence="3" type="ORF">EDD42_0079</name>
</gene>
<feature type="domain" description="DUF4935" evidence="2">
    <location>
        <begin position="3"/>
        <end position="161"/>
    </location>
</feature>
<feature type="compositionally biased region" description="Basic and acidic residues" evidence="1">
    <location>
        <begin position="319"/>
        <end position="337"/>
    </location>
</feature>
<evidence type="ECO:0000259" key="2">
    <source>
        <dbReference type="Pfam" id="PF16289"/>
    </source>
</evidence>
<accession>A0A3N2BXS7</accession>
<keyword evidence="4" id="KW-1185">Reference proteome</keyword>
<dbReference type="AlphaFoldDB" id="A0A3N2BXS7"/>
<organism evidence="3 4">
    <name type="scientific">Plantibacter flavus</name>
    <dbReference type="NCBI Taxonomy" id="150123"/>
    <lineage>
        <taxon>Bacteria</taxon>
        <taxon>Bacillati</taxon>
        <taxon>Actinomycetota</taxon>
        <taxon>Actinomycetes</taxon>
        <taxon>Micrococcales</taxon>
        <taxon>Microbacteriaceae</taxon>
        <taxon>Plantibacter</taxon>
    </lineage>
</organism>
<feature type="region of interest" description="Disordered" evidence="1">
    <location>
        <begin position="309"/>
        <end position="337"/>
    </location>
</feature>
<evidence type="ECO:0000313" key="3">
    <source>
        <dbReference type="EMBL" id="ROR80047.1"/>
    </source>
</evidence>
<reference evidence="3 4" key="1">
    <citation type="submission" date="2018-11" db="EMBL/GenBank/DDBJ databases">
        <title>Sequencing the genomes of 1000 actinobacteria strains.</title>
        <authorList>
            <person name="Klenk H.-P."/>
        </authorList>
    </citation>
    <scope>NUCLEOTIDE SEQUENCE [LARGE SCALE GENOMIC DNA]</scope>
    <source>
        <strain evidence="3 4">DSM 14012</strain>
    </source>
</reference>
<sequence length="337" mass="38015">MLVIVDANIIVNDPLLRQRKWRVAQDEIASHRLRLVLPEVALLEAIGGYRRERTEKARQVRSIIRKSTQRAKGAAEELLNVYRDEANAYESILRARLREVGIEVVDPSEHSHLELTERAVNRTPPFDDDGGGYRDTLIWLTALEQVGEPPFSDLILLSDDGVFTKQKSILAEELHAETGAELTVLRSIGSLAFPGEYESGDFDLSDLDLSTRQIIDRLTLDLAHKDITRWSPPGVDYAQVQIVGGVDLRFDTLEVKKRYGTTVYEIGVDAIADVDAEVLVIHDERGGETDFTQMSARWDLRVRWRGEVESETSGLSRQSELEVRGLDERQRPSPESS</sequence>
<dbReference type="InterPro" id="IPR032557">
    <property type="entry name" value="DUF4935"/>
</dbReference>
<dbReference type="Proteomes" id="UP000266915">
    <property type="component" value="Unassembled WGS sequence"/>
</dbReference>
<dbReference type="Pfam" id="PF16289">
    <property type="entry name" value="PIN_12"/>
    <property type="match status" value="1"/>
</dbReference>
<name>A0A3N2BXS7_9MICO</name>
<comment type="caution">
    <text evidence="3">The sequence shown here is derived from an EMBL/GenBank/DDBJ whole genome shotgun (WGS) entry which is preliminary data.</text>
</comment>
<evidence type="ECO:0000256" key="1">
    <source>
        <dbReference type="SAM" id="MobiDB-lite"/>
    </source>
</evidence>